<sequence length="120" mass="13273">MPCDVTINVTEDFTALTVDDGYSPYMDKGNQKLENLKVVAPAIFYISVPLDSNNEGMVFVRATDGKSKNRIFKYSIPDNRDAEGNIYVPKITAALQSDLDNLDAQVKNLTQQIAGNKRGK</sequence>
<comment type="caution">
    <text evidence="1">The sequence shown here is derived from an EMBL/GenBank/DDBJ whole genome shotgun (WGS) entry which is preliminary data.</text>
</comment>
<dbReference type="RefSeq" id="WP_222140709.1">
    <property type="nucleotide sequence ID" value="NZ_JAILYJ010000012.1"/>
</dbReference>
<organism evidence="1 2">
    <name type="scientific">Rhizobium croatiense</name>
    <dbReference type="NCBI Taxonomy" id="2867516"/>
    <lineage>
        <taxon>Bacteria</taxon>
        <taxon>Pseudomonadati</taxon>
        <taxon>Pseudomonadota</taxon>
        <taxon>Alphaproteobacteria</taxon>
        <taxon>Hyphomicrobiales</taxon>
        <taxon>Rhizobiaceae</taxon>
        <taxon>Rhizobium/Agrobacterium group</taxon>
        <taxon>Rhizobium</taxon>
    </lineage>
</organism>
<evidence type="ECO:0000313" key="1">
    <source>
        <dbReference type="EMBL" id="MBY4631611.1"/>
    </source>
</evidence>
<accession>A0ABS7M3F9</accession>
<proteinExistence type="predicted"/>
<evidence type="ECO:0000313" key="2">
    <source>
        <dbReference type="Proteomes" id="UP000733858"/>
    </source>
</evidence>
<gene>
    <name evidence="1" type="ORF">K6M89_20210</name>
</gene>
<dbReference type="EMBL" id="JAILYJ010000012">
    <property type="protein sequence ID" value="MBY4631611.1"/>
    <property type="molecule type" value="Genomic_DNA"/>
</dbReference>
<dbReference type="Proteomes" id="UP000733858">
    <property type="component" value="Unassembled WGS sequence"/>
</dbReference>
<protein>
    <submittedName>
        <fullName evidence="1">Uncharacterized protein</fullName>
    </submittedName>
</protein>
<name>A0ABS7M3F9_9HYPH</name>
<keyword evidence="2" id="KW-1185">Reference proteome</keyword>
<reference evidence="1 2" key="1">
    <citation type="submission" date="2021-08" db="EMBL/GenBank/DDBJ databases">
        <title>Rhizobium croatiense sp. nov. and Rhizobium redzepovicii sp. nov., two new species isolated from nodules of Phaseolus vulgaris in Croatia.</title>
        <authorList>
            <person name="Rajnovic I."/>
            <person name="Ramirez-Bahena M.H."/>
            <person name="Kajic S."/>
            <person name="Igual M.J."/>
            <person name="Peix A."/>
            <person name="Velazquez E."/>
            <person name="Sikora S."/>
        </authorList>
    </citation>
    <scope>NUCLEOTIDE SEQUENCE [LARGE SCALE GENOMIC DNA]</scope>
    <source>
        <strain evidence="1 2">13T</strain>
    </source>
</reference>